<evidence type="ECO:0000313" key="1">
    <source>
        <dbReference type="EMBL" id="SVA92783.1"/>
    </source>
</evidence>
<organism evidence="1">
    <name type="scientific">marine metagenome</name>
    <dbReference type="NCBI Taxonomy" id="408172"/>
    <lineage>
        <taxon>unclassified sequences</taxon>
        <taxon>metagenomes</taxon>
        <taxon>ecological metagenomes</taxon>
    </lineage>
</organism>
<sequence length="215" mass="23956">MNHEPTERTTIKRIPERSSYDKDTVQSILTEGMVAHVGLTTNTGVVVIPMTYGFDETNLYIHGSPASRLLKESNNNHICATITILDGLVLARSLFHHSMNYRSLVVMGEAEKIEETDQKEYALDLIVENLIPGRVENTRSNSEKEIKSTLVLKLPINEASAKIRLGPPVDDDEDHLLDTWAGVLPLKISFGKPEPDPLLRNGIEIPEHVSALIQQ</sequence>
<proteinExistence type="predicted"/>
<dbReference type="InterPro" id="IPR024747">
    <property type="entry name" value="Pyridox_Oxase-rel"/>
</dbReference>
<dbReference type="PANTHER" id="PTHR34071">
    <property type="entry name" value="5-NITROIMIDAZOLE ANTIBIOTICS RESISTANCE PROTEIN, NIMA-FAMILY-RELATED PROTEIN-RELATED"/>
    <property type="match status" value="1"/>
</dbReference>
<protein>
    <recommendedName>
        <fullName evidence="2">Flavin-nucleotide-binding protein</fullName>
    </recommendedName>
</protein>
<accession>A0A381ZVM1</accession>
<evidence type="ECO:0008006" key="2">
    <source>
        <dbReference type="Google" id="ProtNLM"/>
    </source>
</evidence>
<dbReference type="AlphaFoldDB" id="A0A381ZVM1"/>
<name>A0A381ZVM1_9ZZZZ</name>
<dbReference type="EMBL" id="UINC01022676">
    <property type="protein sequence ID" value="SVA92783.1"/>
    <property type="molecule type" value="Genomic_DNA"/>
</dbReference>
<reference evidence="1" key="1">
    <citation type="submission" date="2018-05" db="EMBL/GenBank/DDBJ databases">
        <authorList>
            <person name="Lanie J.A."/>
            <person name="Ng W.-L."/>
            <person name="Kazmierczak K.M."/>
            <person name="Andrzejewski T.M."/>
            <person name="Davidsen T.M."/>
            <person name="Wayne K.J."/>
            <person name="Tettelin H."/>
            <person name="Glass J.I."/>
            <person name="Rusch D."/>
            <person name="Podicherti R."/>
            <person name="Tsui H.-C.T."/>
            <person name="Winkler M.E."/>
        </authorList>
    </citation>
    <scope>NUCLEOTIDE SEQUENCE</scope>
</reference>
<dbReference type="InterPro" id="IPR012349">
    <property type="entry name" value="Split_barrel_FMN-bd"/>
</dbReference>
<dbReference type="Pfam" id="PF12900">
    <property type="entry name" value="Pyridox_ox_2"/>
    <property type="match status" value="1"/>
</dbReference>
<gene>
    <name evidence="1" type="ORF">METZ01_LOCUS145637</name>
</gene>
<dbReference type="PANTHER" id="PTHR34071:SF2">
    <property type="entry name" value="FLAVIN-NUCLEOTIDE-BINDING PROTEIN"/>
    <property type="match status" value="1"/>
</dbReference>
<dbReference type="SUPFAM" id="SSF50475">
    <property type="entry name" value="FMN-binding split barrel"/>
    <property type="match status" value="1"/>
</dbReference>
<dbReference type="Gene3D" id="2.30.110.10">
    <property type="entry name" value="Electron Transport, Fmn-binding Protein, Chain A"/>
    <property type="match status" value="1"/>
</dbReference>